<reference evidence="1 2" key="1">
    <citation type="submission" date="2024-09" db="EMBL/GenBank/DDBJ databases">
        <title>Chromosome-scale assembly of Riccia sorocarpa.</title>
        <authorList>
            <person name="Paukszto L."/>
        </authorList>
    </citation>
    <scope>NUCLEOTIDE SEQUENCE [LARGE SCALE GENOMIC DNA]</scope>
    <source>
        <strain evidence="1">LP-2024</strain>
        <tissue evidence="1">Aerial parts of the thallus</tissue>
    </source>
</reference>
<sequence length="282" mass="32360">MRWRTIQHVDRYGRYEPPAARQASTSTSSPFDAIFLEDIVQQAVQQAMDQLAERLSIETHIVRGIRHLRWIVKESTIPNTGLSIFALERVVVQPDTHPDDYPQLFSYVDSVYKRKQYKVMLRHMPHFIDYILDTSPNVPGGPQKRRYIDGDPNKGFHIMTVATRTIEPGEEGFDPPEVEAFSWRAQRRIQSIHAAGVGVEDEDNAEDEVEDEVLEDVPEAYIPEEELQDQAIMAEFFNMRYEPTSDTGKEHSSQLDEDACTPLFEDARLSKLTAILLLSNLQ</sequence>
<name>A0ABD3I0M6_9MARC</name>
<gene>
    <name evidence="1" type="ORF">R1sor_010116</name>
</gene>
<dbReference type="AlphaFoldDB" id="A0ABD3I0M6"/>
<accession>A0ABD3I0M6</accession>
<dbReference type="EMBL" id="JBJQOH010000002">
    <property type="protein sequence ID" value="KAL3696040.1"/>
    <property type="molecule type" value="Genomic_DNA"/>
</dbReference>
<organism evidence="1 2">
    <name type="scientific">Riccia sorocarpa</name>
    <dbReference type="NCBI Taxonomy" id="122646"/>
    <lineage>
        <taxon>Eukaryota</taxon>
        <taxon>Viridiplantae</taxon>
        <taxon>Streptophyta</taxon>
        <taxon>Embryophyta</taxon>
        <taxon>Marchantiophyta</taxon>
        <taxon>Marchantiopsida</taxon>
        <taxon>Marchantiidae</taxon>
        <taxon>Marchantiales</taxon>
        <taxon>Ricciaceae</taxon>
        <taxon>Riccia</taxon>
    </lineage>
</organism>
<dbReference type="Proteomes" id="UP001633002">
    <property type="component" value="Unassembled WGS sequence"/>
</dbReference>
<proteinExistence type="predicted"/>
<comment type="caution">
    <text evidence="1">The sequence shown here is derived from an EMBL/GenBank/DDBJ whole genome shotgun (WGS) entry which is preliminary data.</text>
</comment>
<protein>
    <submittedName>
        <fullName evidence="1">Uncharacterized protein</fullName>
    </submittedName>
</protein>
<evidence type="ECO:0000313" key="1">
    <source>
        <dbReference type="EMBL" id="KAL3696040.1"/>
    </source>
</evidence>
<keyword evidence="2" id="KW-1185">Reference proteome</keyword>
<evidence type="ECO:0000313" key="2">
    <source>
        <dbReference type="Proteomes" id="UP001633002"/>
    </source>
</evidence>